<keyword evidence="2 12" id="KW-0813">Transport</keyword>
<gene>
    <name evidence="18" type="ORF">GCM10007053_06840</name>
</gene>
<dbReference type="EMBL" id="BMYM01000001">
    <property type="protein sequence ID" value="GHD27951.1"/>
    <property type="molecule type" value="Genomic_DNA"/>
</dbReference>
<evidence type="ECO:0000256" key="12">
    <source>
        <dbReference type="PROSITE-ProRule" id="PRU01360"/>
    </source>
</evidence>
<evidence type="ECO:0000256" key="9">
    <source>
        <dbReference type="ARBA" id="ARBA00023077"/>
    </source>
</evidence>
<keyword evidence="7" id="KW-0408">Iron</keyword>
<dbReference type="SUPFAM" id="SSF56935">
    <property type="entry name" value="Porins"/>
    <property type="match status" value="1"/>
</dbReference>
<keyword evidence="10 12" id="KW-0472">Membrane</keyword>
<dbReference type="InterPro" id="IPR010917">
    <property type="entry name" value="TonB_rcpt_CS"/>
</dbReference>
<keyword evidence="6 15" id="KW-0732">Signal</keyword>
<comment type="similarity">
    <text evidence="12 14">Belongs to the TonB-dependent receptor family.</text>
</comment>
<dbReference type="PROSITE" id="PS52016">
    <property type="entry name" value="TONB_DEPENDENT_REC_3"/>
    <property type="match status" value="1"/>
</dbReference>
<keyword evidence="4" id="KW-0410">Iron transport</keyword>
<keyword evidence="5 12" id="KW-0812">Transmembrane</keyword>
<keyword evidence="3 12" id="KW-1134">Transmembrane beta strand</keyword>
<feature type="domain" description="TonB-dependent receptor-like beta-barrel" evidence="16">
    <location>
        <begin position="281"/>
        <end position="768"/>
    </location>
</feature>
<evidence type="ECO:0000256" key="3">
    <source>
        <dbReference type="ARBA" id="ARBA00022452"/>
    </source>
</evidence>
<dbReference type="PROSITE" id="PS01156">
    <property type="entry name" value="TONB_DEPENDENT_REC_2"/>
    <property type="match status" value="1"/>
</dbReference>
<evidence type="ECO:0000256" key="6">
    <source>
        <dbReference type="ARBA" id="ARBA00022729"/>
    </source>
</evidence>
<reference evidence="18" key="1">
    <citation type="journal article" date="2014" name="Int. J. Syst. Evol. Microbiol.">
        <title>Complete genome sequence of Corynebacterium casei LMG S-19264T (=DSM 44701T), isolated from a smear-ripened cheese.</title>
        <authorList>
            <consortium name="US DOE Joint Genome Institute (JGI-PGF)"/>
            <person name="Walter F."/>
            <person name="Albersmeier A."/>
            <person name="Kalinowski J."/>
            <person name="Ruckert C."/>
        </authorList>
    </citation>
    <scope>NUCLEOTIDE SEQUENCE</scope>
    <source>
        <strain evidence="18">KCTC 23430</strain>
    </source>
</reference>
<evidence type="ECO:0000256" key="4">
    <source>
        <dbReference type="ARBA" id="ARBA00022496"/>
    </source>
</evidence>
<evidence type="ECO:0000256" key="14">
    <source>
        <dbReference type="RuleBase" id="RU003357"/>
    </source>
</evidence>
<keyword evidence="19" id="KW-1185">Reference proteome</keyword>
<evidence type="ECO:0000256" key="13">
    <source>
        <dbReference type="PROSITE-ProRule" id="PRU10144"/>
    </source>
</evidence>
<keyword evidence="18" id="KW-0675">Receptor</keyword>
<feature type="short sequence motif" description="TonB C-terminal box" evidence="13">
    <location>
        <begin position="788"/>
        <end position="805"/>
    </location>
</feature>
<feature type="chain" id="PRO_5037686875" evidence="15">
    <location>
        <begin position="35"/>
        <end position="805"/>
    </location>
</feature>
<evidence type="ECO:0000256" key="5">
    <source>
        <dbReference type="ARBA" id="ARBA00022692"/>
    </source>
</evidence>
<dbReference type="GO" id="GO:0009279">
    <property type="term" value="C:cell outer membrane"/>
    <property type="evidence" value="ECO:0007669"/>
    <property type="project" value="UniProtKB-SubCell"/>
</dbReference>
<dbReference type="Pfam" id="PF00593">
    <property type="entry name" value="TonB_dep_Rec_b-barrel"/>
    <property type="match status" value="1"/>
</dbReference>
<keyword evidence="11 12" id="KW-0998">Cell outer membrane</keyword>
<evidence type="ECO:0000256" key="11">
    <source>
        <dbReference type="ARBA" id="ARBA00023237"/>
    </source>
</evidence>
<organism evidence="18 19">
    <name type="scientific">Parahalioglobus pacificus</name>
    <dbReference type="NCBI Taxonomy" id="930806"/>
    <lineage>
        <taxon>Bacteria</taxon>
        <taxon>Pseudomonadati</taxon>
        <taxon>Pseudomonadota</taxon>
        <taxon>Gammaproteobacteria</taxon>
        <taxon>Cellvibrionales</taxon>
        <taxon>Halieaceae</taxon>
        <taxon>Parahalioglobus</taxon>
    </lineage>
</organism>
<evidence type="ECO:0000256" key="8">
    <source>
        <dbReference type="ARBA" id="ARBA00023065"/>
    </source>
</evidence>
<reference evidence="18" key="2">
    <citation type="submission" date="2020-09" db="EMBL/GenBank/DDBJ databases">
        <authorList>
            <person name="Sun Q."/>
            <person name="Kim S."/>
        </authorList>
    </citation>
    <scope>NUCLEOTIDE SEQUENCE</scope>
    <source>
        <strain evidence="18">KCTC 23430</strain>
    </source>
</reference>
<dbReference type="GO" id="GO:0006826">
    <property type="term" value="P:iron ion transport"/>
    <property type="evidence" value="ECO:0007669"/>
    <property type="project" value="UniProtKB-KW"/>
</dbReference>
<feature type="domain" description="TonB-dependent receptor plug" evidence="17">
    <location>
        <begin position="54"/>
        <end position="162"/>
    </location>
</feature>
<evidence type="ECO:0000256" key="2">
    <source>
        <dbReference type="ARBA" id="ARBA00022448"/>
    </source>
</evidence>
<evidence type="ECO:0000256" key="7">
    <source>
        <dbReference type="ARBA" id="ARBA00023004"/>
    </source>
</evidence>
<keyword evidence="9 14" id="KW-0798">TonB box</keyword>
<dbReference type="InterPro" id="IPR000531">
    <property type="entry name" value="Beta-barrel_TonB"/>
</dbReference>
<evidence type="ECO:0000259" key="16">
    <source>
        <dbReference type="Pfam" id="PF00593"/>
    </source>
</evidence>
<dbReference type="Gene3D" id="2.40.170.20">
    <property type="entry name" value="TonB-dependent receptor, beta-barrel domain"/>
    <property type="match status" value="1"/>
</dbReference>
<evidence type="ECO:0000313" key="18">
    <source>
        <dbReference type="EMBL" id="GHD27951.1"/>
    </source>
</evidence>
<keyword evidence="8" id="KW-0406">Ion transport</keyword>
<protein>
    <submittedName>
        <fullName evidence="18">TonB-dependent receptor</fullName>
    </submittedName>
</protein>
<evidence type="ECO:0000256" key="10">
    <source>
        <dbReference type="ARBA" id="ARBA00023136"/>
    </source>
</evidence>
<comment type="subcellular location">
    <subcellularLocation>
        <location evidence="1 12">Cell outer membrane</location>
        <topology evidence="1 12">Multi-pass membrane protein</topology>
    </subcellularLocation>
</comment>
<feature type="signal peptide" evidence="15">
    <location>
        <begin position="1"/>
        <end position="34"/>
    </location>
</feature>
<evidence type="ECO:0000313" key="19">
    <source>
        <dbReference type="Proteomes" id="UP000644693"/>
    </source>
</evidence>
<sequence>MYAPKTRNLRTFKTTAMGSAVAFALSGLAGNAMAQNAPMLEEVIVTAAKREQTLQEVPIAVSVVSGQQIEQAQVLDIKDLQTLVPSLRVTQLQSSANTNFIIRGFGNGANNAGIEPSVGVFIDGVYRSRVGSALADLPNVERIEVLRGPQSTLFGKNASAGVINVVTAAPDLDEFSGSIGGTVGNYDQYIVKGDVTGPITDNMAFSLFGSTNQRDGYYDNDELGTEQNELDRWNARGQLLWLPTDRLQARLIFDAESVDEVCCGVANLVDGPTGDAVRALGGNLESNAPFAYSGFYDFDPTNEIDTSGISLQVDYDWDDITLTSITAYRTLDQEQLGDVDFTSARLVDPQAGNFSDTEIDTFTQEFRITGDTDNYTWMVGAFYFTEEVEIDGAFTYGDQFRPYADALSGGGVTLLETLGGFAPGTFFAAGQGNPSELSTQDDDTLSLFAQGDWYINDEWTLTLGVNYTEVEKDVSVELVTTDVFSSLPLDVLLGPFLPPEQIDAFKALQFLPPFVNLPNGVEEDSSDDDELTYTARLAWDATANMNVYAGVSTGFKASSWNLSRDSKPFAEDFAALEDAGLLVNNLVPGTRFANPEESIVYEIGLKAEYDTVAFNLAVFAQEIQDFQSNVFSGTGFNLANAGKQSVDGVEFDINWRPIDGLNLAFAATYLDAEYDEFEGALGVNGPEDLSGQTPAGIPEFASNTSATYNFDLFGGYAYVRAEHVYESDVQAVDNVPEDIASREINMFNASLGLAFNNGLEFNLWGRNLNEDEYLFSAFPAVAQAGSFSGYPSQPRTYGLTMKYAF</sequence>
<evidence type="ECO:0000259" key="17">
    <source>
        <dbReference type="Pfam" id="PF07715"/>
    </source>
</evidence>
<evidence type="ECO:0000256" key="15">
    <source>
        <dbReference type="SAM" id="SignalP"/>
    </source>
</evidence>
<proteinExistence type="inferred from homology"/>
<dbReference type="PANTHER" id="PTHR32552:SF81">
    <property type="entry name" value="TONB-DEPENDENT OUTER MEMBRANE RECEPTOR"/>
    <property type="match status" value="1"/>
</dbReference>
<dbReference type="Pfam" id="PF07715">
    <property type="entry name" value="Plug"/>
    <property type="match status" value="1"/>
</dbReference>
<name>A0A919CIA5_9GAMM</name>
<accession>A0A919CIA5</accession>
<evidence type="ECO:0000256" key="1">
    <source>
        <dbReference type="ARBA" id="ARBA00004571"/>
    </source>
</evidence>
<comment type="caution">
    <text evidence="18">The sequence shown here is derived from an EMBL/GenBank/DDBJ whole genome shotgun (WGS) entry which is preliminary data.</text>
</comment>
<dbReference type="InterPro" id="IPR036942">
    <property type="entry name" value="Beta-barrel_TonB_sf"/>
</dbReference>
<dbReference type="CDD" id="cd01347">
    <property type="entry name" value="ligand_gated_channel"/>
    <property type="match status" value="1"/>
</dbReference>
<dbReference type="AlphaFoldDB" id="A0A919CIA5"/>
<dbReference type="PANTHER" id="PTHR32552">
    <property type="entry name" value="FERRICHROME IRON RECEPTOR-RELATED"/>
    <property type="match status" value="1"/>
</dbReference>
<dbReference type="InterPro" id="IPR039426">
    <property type="entry name" value="TonB-dep_rcpt-like"/>
</dbReference>
<dbReference type="Proteomes" id="UP000644693">
    <property type="component" value="Unassembled WGS sequence"/>
</dbReference>
<dbReference type="InterPro" id="IPR012910">
    <property type="entry name" value="Plug_dom"/>
</dbReference>